<feature type="transmembrane region" description="Helical" evidence="2">
    <location>
        <begin position="88"/>
        <end position="107"/>
    </location>
</feature>
<gene>
    <name evidence="3" type="ORF">A6X21_20155</name>
</gene>
<keyword evidence="2" id="KW-0812">Transmembrane</keyword>
<keyword evidence="2" id="KW-1133">Transmembrane helix</keyword>
<dbReference type="InterPro" id="IPR036465">
    <property type="entry name" value="vWFA_dom_sf"/>
</dbReference>
<accession>A0A1C3EHH3</accession>
<comment type="caution">
    <text evidence="3">The sequence shown here is derived from an EMBL/GenBank/DDBJ whole genome shotgun (WGS) entry which is preliminary data.</text>
</comment>
<dbReference type="Gene3D" id="3.40.50.410">
    <property type="entry name" value="von Willebrand factor, type A domain"/>
    <property type="match status" value="1"/>
</dbReference>
<dbReference type="Gene3D" id="3.40.50.880">
    <property type="match status" value="1"/>
</dbReference>
<dbReference type="Proteomes" id="UP000094828">
    <property type="component" value="Unassembled WGS sequence"/>
</dbReference>
<name>A0A1C3EHH3_9PLAN</name>
<organism evidence="3 4">
    <name type="scientific">Planctopirus hydrillae</name>
    <dbReference type="NCBI Taxonomy" id="1841610"/>
    <lineage>
        <taxon>Bacteria</taxon>
        <taxon>Pseudomonadati</taxon>
        <taxon>Planctomycetota</taxon>
        <taxon>Planctomycetia</taxon>
        <taxon>Planctomycetales</taxon>
        <taxon>Planctomycetaceae</taxon>
        <taxon>Planctopirus</taxon>
    </lineage>
</organism>
<dbReference type="OrthoDB" id="224647at2"/>
<evidence type="ECO:0000256" key="1">
    <source>
        <dbReference type="SAM" id="MobiDB-lite"/>
    </source>
</evidence>
<evidence type="ECO:0000256" key="2">
    <source>
        <dbReference type="SAM" id="Phobius"/>
    </source>
</evidence>
<dbReference type="InterPro" id="IPR029062">
    <property type="entry name" value="Class_I_gatase-like"/>
</dbReference>
<dbReference type="EMBL" id="LYDR01000063">
    <property type="protein sequence ID" value="ODA32663.1"/>
    <property type="molecule type" value="Genomic_DNA"/>
</dbReference>
<keyword evidence="2" id="KW-0472">Membrane</keyword>
<feature type="region of interest" description="Disordered" evidence="1">
    <location>
        <begin position="136"/>
        <end position="171"/>
    </location>
</feature>
<feature type="compositionally biased region" description="Polar residues" evidence="1">
    <location>
        <begin position="160"/>
        <end position="171"/>
    </location>
</feature>
<dbReference type="SUPFAM" id="SSF53300">
    <property type="entry name" value="vWA-like"/>
    <property type="match status" value="1"/>
</dbReference>
<feature type="transmembrane region" description="Helical" evidence="2">
    <location>
        <begin position="56"/>
        <end position="76"/>
    </location>
</feature>
<dbReference type="PANTHER" id="PTHR37947">
    <property type="entry name" value="BLL2462 PROTEIN"/>
    <property type="match status" value="1"/>
</dbReference>
<dbReference type="AlphaFoldDB" id="A0A1C3EHH3"/>
<reference evidence="3 4" key="1">
    <citation type="submission" date="2016-05" db="EMBL/GenBank/DDBJ databases">
        <title>Genomic and physiological characterization of Planctopirus sp. isolated from fresh water lake.</title>
        <authorList>
            <person name="Subhash Y."/>
            <person name="Ramana C."/>
        </authorList>
    </citation>
    <scope>NUCLEOTIDE SEQUENCE [LARGE SCALE GENOMIC DNA]</scope>
    <source>
        <strain evidence="3 4">JC280</strain>
    </source>
</reference>
<feature type="compositionally biased region" description="Low complexity" evidence="1">
    <location>
        <begin position="138"/>
        <end position="150"/>
    </location>
</feature>
<protein>
    <recommendedName>
        <fullName evidence="5">VWFA domain-containing protein</fullName>
    </recommendedName>
</protein>
<keyword evidence="4" id="KW-1185">Reference proteome</keyword>
<evidence type="ECO:0000313" key="4">
    <source>
        <dbReference type="Proteomes" id="UP000094828"/>
    </source>
</evidence>
<evidence type="ECO:0008006" key="5">
    <source>
        <dbReference type="Google" id="ProtNLM"/>
    </source>
</evidence>
<dbReference type="STRING" id="1841610.A6X21_20155"/>
<dbReference type="SUPFAM" id="SSF52317">
    <property type="entry name" value="Class I glutamine amidotransferase-like"/>
    <property type="match status" value="1"/>
</dbReference>
<proteinExistence type="predicted"/>
<sequence length="883" mass="96765">MNLWPQLFQMLPVAQSVESQPSTTGADTMTPAGSISAKPTDSTITMVEWGWPEDPLTWAILLAAGIAITAYVVWLYRRDTTETGLATRIWLTALRLAMFAGLLLIWLNPQERTQESMTRPSRVAIIVDRSLSMRHPANDASADISASAESESAESEPKATPTQSAVDSTATRSDLVKKVLADSPMLEALRQQHEVSVFVFDSTLQGPVVTLPVKPKETESNTPANAGKAEATADKSATPVAWDEILAPKGLETRLGESLSDAVRQLAGRTLSGMLVISDGSNNAGIDLDAARDRALSQKVKLITLGVGGTEPPRNVQVADLQAPTDVQVGDPFDVVAFVTAQGLTGQKVLVELVSSTTEDPTETIVASQEMVVSGDNLPMEAKFPLKAGKTGSTRYTIRAQPVVAQQEINIEDNRQSLTINALDKPTRVLLVAGGPMRDYQFVRNLLFRHKGIDVDVLLQTSATGTSQESDNLLTAFPSTREELYSYDVMIAFDPDWRLIPPESIDLLYDWVFQEAGGLIVIAGDVNTLQVAAVSASTAEQSALGKQLMKLQELYPVILNSYLSDLRFDQEHSQPWPLAFTPEGEAASFLQLTDEATSSQARWKEFAGFYKCYPTSGPKAGATVYSRFSDPRAESAILMASQFFGQGRTFYLGSGEMWRLRSVDDEDYDRFWIKTIREFSQGRLKRGNRRGLLMPETRKIALGQTARIRARLLDAQFQPLSAPSVPLQLVDPSGRPVVPPRSLVTDPNRPGEFVGDFRASLAGVYKLSVEIPQSSEMLQEEVSVALPKLEDENIRQNVIGLKNLAEGTGGAYFNLNDLNLSVAKTVAVNESGIDRIATLLPNRSEQILIDQRLKTLWDREWVLFVLVGLISAEWLTRKLIKLA</sequence>
<feature type="region of interest" description="Disordered" evidence="1">
    <location>
        <begin position="211"/>
        <end position="235"/>
    </location>
</feature>
<dbReference type="PANTHER" id="PTHR37947:SF1">
    <property type="entry name" value="BLL2462 PROTEIN"/>
    <property type="match status" value="1"/>
</dbReference>
<evidence type="ECO:0000313" key="3">
    <source>
        <dbReference type="EMBL" id="ODA32663.1"/>
    </source>
</evidence>
<dbReference type="RefSeq" id="WP_068847174.1">
    <property type="nucleotide sequence ID" value="NZ_LYDR01000063.1"/>
</dbReference>